<sequence>MVAIREASQLSLNDVHRLLKLEEQLGGSFTDFFSLEVLTEFEQQEIAKISSDFRRYINAKKLAEGLIKFVTLSPLMRLAGFFDLPIKLTMEDSIAIEVEDEDTKITGRLDILAVNRPQAEVTATPFWVLLVEAKNSAVDVYEGLPQLLTYAFKSLQNQAFVWGLVSNGRRYLFVNIRQGTPPIYQIMPELNIVEPESASKLLQVLKAISKQEYFQLQSA</sequence>
<evidence type="ECO:0000313" key="1">
    <source>
        <dbReference type="EMBL" id="MFB2836408.1"/>
    </source>
</evidence>
<keyword evidence="1" id="KW-0540">Nuclease</keyword>
<comment type="caution">
    <text evidence="1">The sequence shown here is derived from an EMBL/GenBank/DDBJ whole genome shotgun (WGS) entry which is preliminary data.</text>
</comment>
<keyword evidence="2" id="KW-1185">Reference proteome</keyword>
<keyword evidence="1" id="KW-0255">Endonuclease</keyword>
<keyword evidence="1" id="KW-0378">Hydrolase</keyword>
<accession>A0ABV4WMT9</accession>
<dbReference type="EMBL" id="JBHFNT010000149">
    <property type="protein sequence ID" value="MFB2836408.1"/>
    <property type="molecule type" value="Genomic_DNA"/>
</dbReference>
<proteinExistence type="predicted"/>
<protein>
    <submittedName>
        <fullName evidence="1">Restriction endonuclease subunit R</fullName>
    </submittedName>
</protein>
<reference evidence="1 2" key="1">
    <citation type="submission" date="2024-09" db="EMBL/GenBank/DDBJ databases">
        <title>Floridaenema gen nov. (Aerosakkonemataceae, Aerosakkonematales ord. nov., Cyanobacteria) from benthic tropical and subtropical fresh waters, with the description of four new species.</title>
        <authorList>
            <person name="Moretto J.A."/>
            <person name="Berthold D.E."/>
            <person name="Lefler F.W."/>
            <person name="Huang I.-S."/>
            <person name="Laughinghouse H. IV."/>
        </authorList>
    </citation>
    <scope>NUCLEOTIDE SEQUENCE [LARGE SCALE GENOMIC DNA]</scope>
    <source>
        <strain evidence="1 2">BLCC-F167</strain>
    </source>
</reference>
<dbReference type="GO" id="GO:0004519">
    <property type="term" value="F:endonuclease activity"/>
    <property type="evidence" value="ECO:0007669"/>
    <property type="project" value="UniProtKB-KW"/>
</dbReference>
<evidence type="ECO:0000313" key="2">
    <source>
        <dbReference type="Proteomes" id="UP001576780"/>
    </source>
</evidence>
<gene>
    <name evidence="1" type="ORF">ACE1CA_17900</name>
</gene>
<dbReference type="Proteomes" id="UP001576780">
    <property type="component" value="Unassembled WGS sequence"/>
</dbReference>
<name>A0ABV4WMT9_9CYAN</name>
<organism evidence="1 2">
    <name type="scientific">Floridaenema evergladense BLCC-F167</name>
    <dbReference type="NCBI Taxonomy" id="3153639"/>
    <lineage>
        <taxon>Bacteria</taxon>
        <taxon>Bacillati</taxon>
        <taxon>Cyanobacteriota</taxon>
        <taxon>Cyanophyceae</taxon>
        <taxon>Oscillatoriophycideae</taxon>
        <taxon>Aerosakkonematales</taxon>
        <taxon>Aerosakkonemataceae</taxon>
        <taxon>Floridanema</taxon>
        <taxon>Floridanema evergladense</taxon>
    </lineage>
</organism>
<dbReference type="RefSeq" id="WP_413278791.1">
    <property type="nucleotide sequence ID" value="NZ_JBHFNT010000149.1"/>
</dbReference>